<name>A0A934RJF3_9BACT</name>
<dbReference type="EMBL" id="JAENIO010000001">
    <property type="protein sequence ID" value="MBK1832529.1"/>
    <property type="molecule type" value="Genomic_DNA"/>
</dbReference>
<keyword evidence="3" id="KW-1185">Reference proteome</keyword>
<protein>
    <recommendedName>
        <fullName evidence="4">Peptidase propeptide and YPEB domain-containing protein</fullName>
    </recommendedName>
</protein>
<feature type="region of interest" description="Disordered" evidence="1">
    <location>
        <begin position="32"/>
        <end position="51"/>
    </location>
</feature>
<evidence type="ECO:0000256" key="1">
    <source>
        <dbReference type="SAM" id="MobiDB-lite"/>
    </source>
</evidence>
<dbReference type="RefSeq" id="WP_200389963.1">
    <property type="nucleotide sequence ID" value="NZ_JAENIO010000001.1"/>
</dbReference>
<dbReference type="Proteomes" id="UP000604083">
    <property type="component" value="Unassembled WGS sequence"/>
</dbReference>
<organism evidence="2 3">
    <name type="scientific">Roseibacillus ishigakijimensis</name>
    <dbReference type="NCBI Taxonomy" id="454146"/>
    <lineage>
        <taxon>Bacteria</taxon>
        <taxon>Pseudomonadati</taxon>
        <taxon>Verrucomicrobiota</taxon>
        <taxon>Verrucomicrobiia</taxon>
        <taxon>Verrucomicrobiales</taxon>
        <taxon>Verrucomicrobiaceae</taxon>
        <taxon>Roseibacillus</taxon>
    </lineage>
</organism>
<evidence type="ECO:0000313" key="3">
    <source>
        <dbReference type="Proteomes" id="UP000604083"/>
    </source>
</evidence>
<feature type="compositionally biased region" description="Polar residues" evidence="1">
    <location>
        <begin position="32"/>
        <end position="43"/>
    </location>
</feature>
<sequence length="108" mass="12301">MKTFKEAGPLRSGFFASLLLATTILNQLSCQNQQGPLNHPQPNQRDRPASHSFLGLTEQEANSRAQQLGLQARVTRRDGQSFIITKELRPDRINFEIDRNQVTKADYY</sequence>
<dbReference type="AlphaFoldDB" id="A0A934RJF3"/>
<reference evidence="2" key="1">
    <citation type="submission" date="2021-01" db="EMBL/GenBank/DDBJ databases">
        <title>Modified the classification status of verrucomicrobia.</title>
        <authorList>
            <person name="Feng X."/>
        </authorList>
    </citation>
    <scope>NUCLEOTIDE SEQUENCE</scope>
    <source>
        <strain evidence="2">KCTC 12986</strain>
    </source>
</reference>
<accession>A0A934RJF3</accession>
<evidence type="ECO:0008006" key="4">
    <source>
        <dbReference type="Google" id="ProtNLM"/>
    </source>
</evidence>
<comment type="caution">
    <text evidence="2">The sequence shown here is derived from an EMBL/GenBank/DDBJ whole genome shotgun (WGS) entry which is preliminary data.</text>
</comment>
<evidence type="ECO:0000313" key="2">
    <source>
        <dbReference type="EMBL" id="MBK1832529.1"/>
    </source>
</evidence>
<proteinExistence type="predicted"/>
<gene>
    <name evidence="2" type="ORF">JIN78_00535</name>
</gene>